<comment type="caution">
    <text evidence="4">The sequence shown here is derived from an EMBL/GenBank/DDBJ whole genome shotgun (WGS) entry which is preliminary data.</text>
</comment>
<dbReference type="PANTHER" id="PTHR43798">
    <property type="entry name" value="MONOACYLGLYCEROL LIPASE"/>
    <property type="match status" value="1"/>
</dbReference>
<sequence length="282" mass="31702">MSQITIHTKFHTIEGREWGNPQGKPILAFHGWLDNANSFEPLAKYFPDHRFIAIDFPGHGKSSHKPVGALYHFAEYAMDIVSIANSLALENFILLGHSMGAAVSTLVAGTGLLSLEKLILIEAIGPITNPNETAPEILTEAIKQVLHPRGKKETYFPDWESAVAVRMRAGDMSKESVERLMERGLEKTPKGLKPRRDLRLHYNSFFRLTDDQVVSFCRKIPCPTLLILGDKSVYPLSERFTARKEAIPNFKQIILPGGHHLHMDNPEPVSKEILDFLHPRTP</sequence>
<dbReference type="RefSeq" id="WP_135762508.1">
    <property type="nucleotide sequence ID" value="NZ_RQHV01000002.1"/>
</dbReference>
<dbReference type="Pfam" id="PF12697">
    <property type="entry name" value="Abhydrolase_6"/>
    <property type="match status" value="1"/>
</dbReference>
<name>A0A4R9LUI2_9LEPT</name>
<evidence type="ECO:0000259" key="3">
    <source>
        <dbReference type="Pfam" id="PF12697"/>
    </source>
</evidence>
<gene>
    <name evidence="4" type="ORF">EHS11_00760</name>
</gene>
<dbReference type="SUPFAM" id="SSF53474">
    <property type="entry name" value="alpha/beta-Hydrolases"/>
    <property type="match status" value="1"/>
</dbReference>
<dbReference type="InterPro" id="IPR000639">
    <property type="entry name" value="Epox_hydrolase-like"/>
</dbReference>
<keyword evidence="2 4" id="KW-0378">Hydrolase</keyword>
<dbReference type="Gene3D" id="3.40.50.1820">
    <property type="entry name" value="alpha/beta hydrolase"/>
    <property type="match status" value="1"/>
</dbReference>
<dbReference type="Proteomes" id="UP000298264">
    <property type="component" value="Unassembled WGS sequence"/>
</dbReference>
<accession>A0A4R9LUI2</accession>
<organism evidence="4 5">
    <name type="scientific">Leptospira ilyithenensis</name>
    <dbReference type="NCBI Taxonomy" id="2484901"/>
    <lineage>
        <taxon>Bacteria</taxon>
        <taxon>Pseudomonadati</taxon>
        <taxon>Spirochaetota</taxon>
        <taxon>Spirochaetia</taxon>
        <taxon>Leptospirales</taxon>
        <taxon>Leptospiraceae</taxon>
        <taxon>Leptospira</taxon>
    </lineage>
</organism>
<dbReference type="InterPro" id="IPR000073">
    <property type="entry name" value="AB_hydrolase_1"/>
</dbReference>
<dbReference type="GO" id="GO:0016787">
    <property type="term" value="F:hydrolase activity"/>
    <property type="evidence" value="ECO:0007669"/>
    <property type="project" value="UniProtKB-KW"/>
</dbReference>
<dbReference type="OrthoDB" id="9805423at2"/>
<dbReference type="InterPro" id="IPR029058">
    <property type="entry name" value="AB_hydrolase_fold"/>
</dbReference>
<dbReference type="GO" id="GO:0016020">
    <property type="term" value="C:membrane"/>
    <property type="evidence" value="ECO:0007669"/>
    <property type="project" value="TreeGrafter"/>
</dbReference>
<reference evidence="4" key="1">
    <citation type="journal article" date="2019" name="PLoS Negl. Trop. Dis.">
        <title>Revisiting the worldwide diversity of Leptospira species in the environment.</title>
        <authorList>
            <person name="Vincent A.T."/>
            <person name="Schiettekatte O."/>
            <person name="Bourhy P."/>
            <person name="Veyrier F.J."/>
            <person name="Picardeau M."/>
        </authorList>
    </citation>
    <scope>NUCLEOTIDE SEQUENCE [LARGE SCALE GENOMIC DNA]</scope>
    <source>
        <strain evidence="4">201400974</strain>
    </source>
</reference>
<dbReference type="EMBL" id="RQHV01000002">
    <property type="protein sequence ID" value="TGN14555.1"/>
    <property type="molecule type" value="Genomic_DNA"/>
</dbReference>
<evidence type="ECO:0000256" key="2">
    <source>
        <dbReference type="ARBA" id="ARBA00022801"/>
    </source>
</evidence>
<evidence type="ECO:0000313" key="5">
    <source>
        <dbReference type="Proteomes" id="UP000298264"/>
    </source>
</evidence>
<evidence type="ECO:0000256" key="1">
    <source>
        <dbReference type="ARBA" id="ARBA00008645"/>
    </source>
</evidence>
<dbReference type="InterPro" id="IPR050266">
    <property type="entry name" value="AB_hydrolase_sf"/>
</dbReference>
<proteinExistence type="inferred from homology"/>
<keyword evidence="5" id="KW-1185">Reference proteome</keyword>
<protein>
    <submittedName>
        <fullName evidence="4">Alpha/beta hydrolase</fullName>
    </submittedName>
</protein>
<evidence type="ECO:0000313" key="4">
    <source>
        <dbReference type="EMBL" id="TGN14555.1"/>
    </source>
</evidence>
<dbReference type="PRINTS" id="PR00412">
    <property type="entry name" value="EPOXHYDRLASE"/>
</dbReference>
<dbReference type="PANTHER" id="PTHR43798:SF14">
    <property type="entry name" value="SERINE HYDROLASE-LIKE PROTEIN DDB_G0286239"/>
    <property type="match status" value="1"/>
</dbReference>
<comment type="similarity">
    <text evidence="1">Belongs to the AB hydrolase superfamily.</text>
</comment>
<dbReference type="AlphaFoldDB" id="A0A4R9LUI2"/>
<feature type="domain" description="AB hydrolase-1" evidence="3">
    <location>
        <begin position="27"/>
        <end position="270"/>
    </location>
</feature>